<dbReference type="EMBL" id="FCOM02000153">
    <property type="protein sequence ID" value="SAL88648.1"/>
    <property type="molecule type" value="Genomic_DNA"/>
</dbReference>
<protein>
    <submittedName>
        <fullName evidence="1">Uncharacterized protein</fullName>
    </submittedName>
</protein>
<comment type="caution">
    <text evidence="1">The sequence shown here is derived from an EMBL/GenBank/DDBJ whole genome shotgun (WGS) entry which is preliminary data.</text>
</comment>
<accession>A0A158L5L3</accession>
<name>A0A158L5L3_9BURK</name>
<keyword evidence="2" id="KW-1185">Reference proteome</keyword>
<proteinExistence type="predicted"/>
<sequence>MPSVTAVKLTETVFHGLVHSQLRWNQAHVVSERAQLASPVVRAACLHRDQARFQIGKPGRKSLPCARFLYHDSLGAVDRMNLHDVLR</sequence>
<gene>
    <name evidence="1" type="ORF">AWB74_08663</name>
</gene>
<dbReference type="Proteomes" id="UP000055019">
    <property type="component" value="Unassembled WGS sequence"/>
</dbReference>
<dbReference type="AlphaFoldDB" id="A0A158L5L3"/>
<reference evidence="1" key="1">
    <citation type="submission" date="2016-01" db="EMBL/GenBank/DDBJ databases">
        <authorList>
            <person name="Peeters C."/>
        </authorList>
    </citation>
    <scope>NUCLEOTIDE SEQUENCE [LARGE SCALE GENOMIC DNA]</scope>
    <source>
        <strain evidence="1">LMG 29317</strain>
    </source>
</reference>
<organism evidence="1 2">
    <name type="scientific">Caballeronia arvi</name>
    <dbReference type="NCBI Taxonomy" id="1777135"/>
    <lineage>
        <taxon>Bacteria</taxon>
        <taxon>Pseudomonadati</taxon>
        <taxon>Pseudomonadota</taxon>
        <taxon>Betaproteobacteria</taxon>
        <taxon>Burkholderiales</taxon>
        <taxon>Burkholderiaceae</taxon>
        <taxon>Caballeronia</taxon>
    </lineage>
</organism>
<evidence type="ECO:0000313" key="1">
    <source>
        <dbReference type="EMBL" id="SAL88648.1"/>
    </source>
</evidence>
<evidence type="ECO:0000313" key="2">
    <source>
        <dbReference type="Proteomes" id="UP000055019"/>
    </source>
</evidence>